<gene>
    <name evidence="2" type="ORF">A0H81_10337</name>
</gene>
<dbReference type="Proteomes" id="UP000092993">
    <property type="component" value="Unassembled WGS sequence"/>
</dbReference>
<evidence type="ECO:0000256" key="1">
    <source>
        <dbReference type="SAM" id="MobiDB-lite"/>
    </source>
</evidence>
<accession>A0A1C7M021</accession>
<dbReference type="AlphaFoldDB" id="A0A1C7M021"/>
<reference evidence="2 3" key="1">
    <citation type="submission" date="2016-03" db="EMBL/GenBank/DDBJ databases">
        <title>Whole genome sequencing of Grifola frondosa 9006-11.</title>
        <authorList>
            <person name="Min B."/>
            <person name="Park H."/>
            <person name="Kim J.-G."/>
            <person name="Cho H."/>
            <person name="Oh Y.-L."/>
            <person name="Kong W.-S."/>
            <person name="Choi I.-G."/>
        </authorList>
    </citation>
    <scope>NUCLEOTIDE SEQUENCE [LARGE SCALE GENOMIC DNA]</scope>
    <source>
        <strain evidence="2 3">9006-11</strain>
    </source>
</reference>
<keyword evidence="3" id="KW-1185">Reference proteome</keyword>
<feature type="region of interest" description="Disordered" evidence="1">
    <location>
        <begin position="142"/>
        <end position="161"/>
    </location>
</feature>
<organism evidence="2 3">
    <name type="scientific">Grifola frondosa</name>
    <name type="common">Maitake</name>
    <name type="synonym">Polyporus frondosus</name>
    <dbReference type="NCBI Taxonomy" id="5627"/>
    <lineage>
        <taxon>Eukaryota</taxon>
        <taxon>Fungi</taxon>
        <taxon>Dikarya</taxon>
        <taxon>Basidiomycota</taxon>
        <taxon>Agaricomycotina</taxon>
        <taxon>Agaricomycetes</taxon>
        <taxon>Polyporales</taxon>
        <taxon>Grifolaceae</taxon>
        <taxon>Grifola</taxon>
    </lineage>
</organism>
<name>A0A1C7M021_GRIFR</name>
<dbReference type="EMBL" id="LUGG01000015">
    <property type="protein sequence ID" value="OBZ69649.1"/>
    <property type="molecule type" value="Genomic_DNA"/>
</dbReference>
<proteinExistence type="predicted"/>
<evidence type="ECO:0000313" key="2">
    <source>
        <dbReference type="EMBL" id="OBZ69649.1"/>
    </source>
</evidence>
<sequence>MPSRVPRTQFVFSSVRDRSQRRTRSERRIPHAPSSVSYYVTQPPTAYPNPRAFAQLARRARSTLHRLIRPHSLPPLWTTRPTFLPCRPRHPSYRANMKLSTVTRAPPLACFCHPYAPCSRTSASLRSAAQCEPVAPLRLEGSSWRGARSPRPPNDRSVSARARERRCHAFDTPLCCLSADSDMATARGIVSVPQIKTTQQRGNSRHKHILRATHVLSSIAASRWRKEICPAAEHDTGKHAGGLAF</sequence>
<feature type="region of interest" description="Disordered" evidence="1">
    <location>
        <begin position="15"/>
        <end position="34"/>
    </location>
</feature>
<evidence type="ECO:0000313" key="3">
    <source>
        <dbReference type="Proteomes" id="UP000092993"/>
    </source>
</evidence>
<comment type="caution">
    <text evidence="2">The sequence shown here is derived from an EMBL/GenBank/DDBJ whole genome shotgun (WGS) entry which is preliminary data.</text>
</comment>
<protein>
    <submittedName>
        <fullName evidence="2">Uncharacterized protein</fullName>
    </submittedName>
</protein>